<dbReference type="WBParaSite" id="nRc.2.0.1.t43728-RA">
    <property type="protein sequence ID" value="nRc.2.0.1.t43728-RA"/>
    <property type="gene ID" value="nRc.2.0.1.g43728"/>
</dbReference>
<dbReference type="Proteomes" id="UP000887565">
    <property type="component" value="Unplaced"/>
</dbReference>
<evidence type="ECO:0000313" key="1">
    <source>
        <dbReference type="Proteomes" id="UP000887565"/>
    </source>
</evidence>
<protein>
    <submittedName>
        <fullName evidence="2">Uncharacterized protein</fullName>
    </submittedName>
</protein>
<dbReference type="AlphaFoldDB" id="A0A915L1U2"/>
<organism evidence="1 2">
    <name type="scientific">Romanomermis culicivorax</name>
    <name type="common">Nematode worm</name>
    <dbReference type="NCBI Taxonomy" id="13658"/>
    <lineage>
        <taxon>Eukaryota</taxon>
        <taxon>Metazoa</taxon>
        <taxon>Ecdysozoa</taxon>
        <taxon>Nematoda</taxon>
        <taxon>Enoplea</taxon>
        <taxon>Dorylaimia</taxon>
        <taxon>Mermithida</taxon>
        <taxon>Mermithoidea</taxon>
        <taxon>Mermithidae</taxon>
        <taxon>Romanomermis</taxon>
    </lineage>
</organism>
<reference evidence="2" key="1">
    <citation type="submission" date="2022-11" db="UniProtKB">
        <authorList>
            <consortium name="WormBaseParasite"/>
        </authorList>
    </citation>
    <scope>IDENTIFICATION</scope>
</reference>
<accession>A0A915L1U2</accession>
<keyword evidence="1" id="KW-1185">Reference proteome</keyword>
<sequence length="71" mass="8048">MARDHVINSFLDFSHVISSRILVILETDHDLTTPKNAPLRRPGHIQGDGRLDLIAESHVAEKSQREENGRH</sequence>
<evidence type="ECO:0000313" key="2">
    <source>
        <dbReference type="WBParaSite" id="nRc.2.0.1.t43728-RA"/>
    </source>
</evidence>
<name>A0A915L1U2_ROMCU</name>
<proteinExistence type="predicted"/>